<sequence length="117" mass="11362">MTASHPGTTLRILGALLLAIGLAGYLLPAGPVHGTALIPAGLGALAILAAWQRRGPALVTGFVICALALFGGGSALAQVPALLAGEAGAAAASRVATALVAGWGLVALLLALRRQPA</sequence>
<evidence type="ECO:0000313" key="2">
    <source>
        <dbReference type="EMBL" id="NKE44456.1"/>
    </source>
</evidence>
<feature type="transmembrane region" description="Helical" evidence="1">
    <location>
        <begin position="12"/>
        <end position="28"/>
    </location>
</feature>
<name>A0ABX1EUY9_9PROT</name>
<evidence type="ECO:0008006" key="4">
    <source>
        <dbReference type="Google" id="ProtNLM"/>
    </source>
</evidence>
<keyword evidence="1" id="KW-0812">Transmembrane</keyword>
<dbReference type="EMBL" id="JAAVTX010000002">
    <property type="protein sequence ID" value="NKE44456.1"/>
    <property type="molecule type" value="Genomic_DNA"/>
</dbReference>
<accession>A0ABX1EUY9</accession>
<evidence type="ECO:0000256" key="1">
    <source>
        <dbReference type="SAM" id="Phobius"/>
    </source>
</evidence>
<keyword evidence="3" id="KW-1185">Reference proteome</keyword>
<gene>
    <name evidence="2" type="ORF">HB662_06685</name>
</gene>
<organism evidence="2 3">
    <name type="scientific">Falsiroseomonas frigidaquae</name>
    <dbReference type="NCBI Taxonomy" id="487318"/>
    <lineage>
        <taxon>Bacteria</taxon>
        <taxon>Pseudomonadati</taxon>
        <taxon>Pseudomonadota</taxon>
        <taxon>Alphaproteobacteria</taxon>
        <taxon>Acetobacterales</taxon>
        <taxon>Roseomonadaceae</taxon>
        <taxon>Falsiroseomonas</taxon>
    </lineage>
</organism>
<protein>
    <recommendedName>
        <fullName evidence="4">Transmembrane protein</fullName>
    </recommendedName>
</protein>
<proteinExistence type="predicted"/>
<comment type="caution">
    <text evidence="2">The sequence shown here is derived from an EMBL/GenBank/DDBJ whole genome shotgun (WGS) entry which is preliminary data.</text>
</comment>
<feature type="transmembrane region" description="Helical" evidence="1">
    <location>
        <begin position="91"/>
        <end position="112"/>
    </location>
</feature>
<feature type="transmembrane region" description="Helical" evidence="1">
    <location>
        <begin position="58"/>
        <end position="79"/>
    </location>
</feature>
<evidence type="ECO:0000313" key="3">
    <source>
        <dbReference type="Proteomes" id="UP000765160"/>
    </source>
</evidence>
<keyword evidence="1" id="KW-1133">Transmembrane helix</keyword>
<dbReference type="RefSeq" id="WP_168048467.1">
    <property type="nucleotide sequence ID" value="NZ_JAATJR010000002.1"/>
</dbReference>
<feature type="transmembrane region" description="Helical" evidence="1">
    <location>
        <begin position="34"/>
        <end position="51"/>
    </location>
</feature>
<reference evidence="2 3" key="1">
    <citation type="submission" date="2020-03" db="EMBL/GenBank/DDBJ databases">
        <title>Roseomonas selenitidurans sp. nov. isolated from soil.</title>
        <authorList>
            <person name="Liu H."/>
        </authorList>
    </citation>
    <scope>NUCLEOTIDE SEQUENCE [LARGE SCALE GENOMIC DNA]</scope>
    <source>
        <strain evidence="2 3">JCM 15073</strain>
    </source>
</reference>
<keyword evidence="1" id="KW-0472">Membrane</keyword>
<dbReference type="Proteomes" id="UP000765160">
    <property type="component" value="Unassembled WGS sequence"/>
</dbReference>